<keyword evidence="6 13" id="KW-1133">Transmembrane helix</keyword>
<dbReference type="UniPathway" id="UPA00085"/>
<comment type="subcellular location">
    <subcellularLocation>
        <location evidence="1">Membrane</location>
        <topology evidence="1">Multi-pass membrane protein</topology>
    </subcellularLocation>
</comment>
<evidence type="ECO:0000256" key="8">
    <source>
        <dbReference type="ARBA" id="ARBA00023136"/>
    </source>
</evidence>
<proteinExistence type="inferred from homology"/>
<evidence type="ECO:0000256" key="5">
    <source>
        <dbReference type="ARBA" id="ARBA00022692"/>
    </source>
</evidence>
<dbReference type="Pfam" id="PF01066">
    <property type="entry name" value="CDP-OH_P_transf"/>
    <property type="match status" value="1"/>
</dbReference>
<feature type="transmembrane region" description="Helical" evidence="13">
    <location>
        <begin position="113"/>
        <end position="138"/>
    </location>
</feature>
<dbReference type="Gene3D" id="1.20.120.1760">
    <property type="match status" value="1"/>
</dbReference>
<accession>A0A542YU73</accession>
<evidence type="ECO:0000256" key="9">
    <source>
        <dbReference type="ARBA" id="ARBA00023209"/>
    </source>
</evidence>
<protein>
    <recommendedName>
        <fullName evidence="11">CDP-diacylglycerol--glycerol-3-phosphate 3-phosphatidyltransferase</fullName>
        <ecNumber evidence="11">2.7.8.5</ecNumber>
    </recommendedName>
</protein>
<comment type="caution">
    <text evidence="14">The sequence shown here is derived from an EMBL/GenBank/DDBJ whole genome shotgun (WGS) entry which is preliminary data.</text>
</comment>
<dbReference type="EMBL" id="VFOP01000001">
    <property type="protein sequence ID" value="TQL51625.1"/>
    <property type="molecule type" value="Genomic_DNA"/>
</dbReference>
<organism evidence="14 15">
    <name type="scientific">Ornithinicoccus hortensis</name>
    <dbReference type="NCBI Taxonomy" id="82346"/>
    <lineage>
        <taxon>Bacteria</taxon>
        <taxon>Bacillati</taxon>
        <taxon>Actinomycetota</taxon>
        <taxon>Actinomycetes</taxon>
        <taxon>Micrococcales</taxon>
        <taxon>Intrasporangiaceae</taxon>
        <taxon>Ornithinicoccus</taxon>
    </lineage>
</organism>
<evidence type="ECO:0000256" key="12">
    <source>
        <dbReference type="RuleBase" id="RU003750"/>
    </source>
</evidence>
<dbReference type="GO" id="GO:0046474">
    <property type="term" value="P:glycerophospholipid biosynthetic process"/>
    <property type="evidence" value="ECO:0007669"/>
    <property type="project" value="TreeGrafter"/>
</dbReference>
<dbReference type="InterPro" id="IPR043130">
    <property type="entry name" value="CDP-OH_PTrfase_TM_dom"/>
</dbReference>
<dbReference type="NCBIfam" id="TIGR00560">
    <property type="entry name" value="pgsA"/>
    <property type="match status" value="1"/>
</dbReference>
<dbReference type="InterPro" id="IPR048254">
    <property type="entry name" value="CDP_ALCOHOL_P_TRANSF_CS"/>
</dbReference>
<dbReference type="OrthoDB" id="9796672at2"/>
<evidence type="ECO:0000256" key="3">
    <source>
        <dbReference type="ARBA" id="ARBA00022516"/>
    </source>
</evidence>
<dbReference type="EC" id="2.7.8.5" evidence="11"/>
<evidence type="ECO:0000313" key="15">
    <source>
        <dbReference type="Proteomes" id="UP000319516"/>
    </source>
</evidence>
<dbReference type="GO" id="GO:0008444">
    <property type="term" value="F:CDP-diacylglycerol-glycerol-3-phosphate 3-phosphatidyltransferase activity"/>
    <property type="evidence" value="ECO:0007669"/>
    <property type="project" value="UniProtKB-UniRule"/>
</dbReference>
<feature type="transmembrane region" description="Helical" evidence="13">
    <location>
        <begin position="150"/>
        <end position="167"/>
    </location>
</feature>
<keyword evidence="5 13" id="KW-0812">Transmembrane</keyword>
<evidence type="ECO:0000313" key="14">
    <source>
        <dbReference type="EMBL" id="TQL51625.1"/>
    </source>
</evidence>
<sequence length="203" mass="21684">MSPGSAAGGADHLADRSERVSPWNLPNALTVLRVILVPVFGWLLLSQGGESTALRIWAAVVFSIATATDWLDGDLARRRGLVTDFGKVADPIADKALMGMALVGLSILGDLPWWITVVILARELGITLLRFWVIRIGVIPASRGGKLKTALQGLGLLLLILPLTGFLHSLGLWVMYAALVVTVVTGLDYVLQALRLRRGAGTS</sequence>
<dbReference type="AlphaFoldDB" id="A0A542YU73"/>
<keyword evidence="8 13" id="KW-0472">Membrane</keyword>
<name>A0A542YU73_9MICO</name>
<gene>
    <name evidence="14" type="ORF">FB467_2775</name>
</gene>
<dbReference type="Proteomes" id="UP000319516">
    <property type="component" value="Unassembled WGS sequence"/>
</dbReference>
<keyword evidence="10" id="KW-1208">Phospholipid metabolism</keyword>
<dbReference type="PROSITE" id="PS00379">
    <property type="entry name" value="CDP_ALCOHOL_P_TRANSF"/>
    <property type="match status" value="1"/>
</dbReference>
<dbReference type="GO" id="GO:0016020">
    <property type="term" value="C:membrane"/>
    <property type="evidence" value="ECO:0007669"/>
    <property type="project" value="UniProtKB-SubCell"/>
</dbReference>
<dbReference type="PIRSF" id="PIRSF000847">
    <property type="entry name" value="Phos_ph_gly_syn"/>
    <property type="match status" value="1"/>
</dbReference>
<evidence type="ECO:0000256" key="13">
    <source>
        <dbReference type="SAM" id="Phobius"/>
    </source>
</evidence>
<dbReference type="InterPro" id="IPR050324">
    <property type="entry name" value="CDP-alcohol_PTase-I"/>
</dbReference>
<evidence type="ECO:0000256" key="7">
    <source>
        <dbReference type="ARBA" id="ARBA00023098"/>
    </source>
</evidence>
<dbReference type="InterPro" id="IPR000462">
    <property type="entry name" value="CDP-OH_P_trans"/>
</dbReference>
<keyword evidence="15" id="KW-1185">Reference proteome</keyword>
<keyword evidence="7" id="KW-0443">Lipid metabolism</keyword>
<dbReference type="PANTHER" id="PTHR14269:SF52">
    <property type="entry name" value="PHOSPHATIDYLGLYCEROPHOSPHATE SYNTHASE-RELATED"/>
    <property type="match status" value="1"/>
</dbReference>
<feature type="transmembrane region" description="Helical" evidence="13">
    <location>
        <begin position="52"/>
        <end position="71"/>
    </location>
</feature>
<keyword evidence="3" id="KW-0444">Lipid biosynthesis</keyword>
<keyword evidence="9" id="KW-0594">Phospholipid biosynthesis</keyword>
<evidence type="ECO:0000256" key="11">
    <source>
        <dbReference type="NCBIfam" id="TIGR00560"/>
    </source>
</evidence>
<comment type="similarity">
    <text evidence="2 12">Belongs to the CDP-alcohol phosphatidyltransferase class-I family.</text>
</comment>
<feature type="transmembrane region" description="Helical" evidence="13">
    <location>
        <begin position="25"/>
        <end position="45"/>
    </location>
</feature>
<reference evidence="14 15" key="1">
    <citation type="submission" date="2019-06" db="EMBL/GenBank/DDBJ databases">
        <title>Sequencing the genomes of 1000 actinobacteria strains.</title>
        <authorList>
            <person name="Klenk H.-P."/>
        </authorList>
    </citation>
    <scope>NUCLEOTIDE SEQUENCE [LARGE SCALE GENOMIC DNA]</scope>
    <source>
        <strain evidence="14 15">DSM 12335</strain>
    </source>
</reference>
<evidence type="ECO:0000256" key="10">
    <source>
        <dbReference type="ARBA" id="ARBA00023264"/>
    </source>
</evidence>
<dbReference type="PANTHER" id="PTHR14269">
    <property type="entry name" value="CDP-DIACYLGLYCEROL--GLYCEROL-3-PHOSPHATE 3-PHOSPHATIDYLTRANSFERASE-RELATED"/>
    <property type="match status" value="1"/>
</dbReference>
<keyword evidence="4 12" id="KW-0808">Transferase</keyword>
<dbReference type="InterPro" id="IPR004570">
    <property type="entry name" value="Phosphatidylglycerol_P_synth"/>
</dbReference>
<dbReference type="RefSeq" id="WP_141785599.1">
    <property type="nucleotide sequence ID" value="NZ_BAAAIK010000011.1"/>
</dbReference>
<evidence type="ECO:0000256" key="4">
    <source>
        <dbReference type="ARBA" id="ARBA00022679"/>
    </source>
</evidence>
<evidence type="ECO:0000256" key="1">
    <source>
        <dbReference type="ARBA" id="ARBA00004141"/>
    </source>
</evidence>
<evidence type="ECO:0000256" key="6">
    <source>
        <dbReference type="ARBA" id="ARBA00022989"/>
    </source>
</evidence>
<evidence type="ECO:0000256" key="2">
    <source>
        <dbReference type="ARBA" id="ARBA00010441"/>
    </source>
</evidence>